<feature type="region of interest" description="Disordered" evidence="1">
    <location>
        <begin position="94"/>
        <end position="115"/>
    </location>
</feature>
<accession>A0ABZ2N960</accession>
<dbReference type="EMBL" id="CP147404">
    <property type="protein sequence ID" value="WXB93825.1"/>
    <property type="molecule type" value="Genomic_DNA"/>
</dbReference>
<evidence type="ECO:0000313" key="2">
    <source>
        <dbReference type="EMBL" id="WXB93825.1"/>
    </source>
</evidence>
<name>A0ABZ2N960_9BACI</name>
<proteinExistence type="predicted"/>
<organism evidence="2 3">
    <name type="scientific">Bacillus kandeliae</name>
    <dbReference type="NCBI Taxonomy" id="3129297"/>
    <lineage>
        <taxon>Bacteria</taxon>
        <taxon>Bacillati</taxon>
        <taxon>Bacillota</taxon>
        <taxon>Bacilli</taxon>
        <taxon>Bacillales</taxon>
        <taxon>Bacillaceae</taxon>
        <taxon>Bacillus</taxon>
    </lineage>
</organism>
<dbReference type="RefSeq" id="WP_338753342.1">
    <property type="nucleotide sequence ID" value="NZ_CP147404.1"/>
</dbReference>
<gene>
    <name evidence="2" type="ORF">WDJ61_04015</name>
</gene>
<protein>
    <recommendedName>
        <fullName evidence="4">YtxH domain-containing protein</fullName>
    </recommendedName>
</protein>
<reference evidence="2 3" key="1">
    <citation type="submission" date="2024-02" db="EMBL/GenBank/DDBJ databases">
        <title>Seven novel Bacillus-like species.</title>
        <authorList>
            <person name="Liu G."/>
        </authorList>
    </citation>
    <scope>NUCLEOTIDE SEQUENCE [LARGE SCALE GENOMIC DNA]</scope>
    <source>
        <strain evidence="2 3">FJAT-52991</strain>
    </source>
</reference>
<sequence>MGKMKFVAGVVIGAVVGGAISLTDRKTREEMNACGKRVCELVKNREQLVDSSKDIINLAKETYEQVNEDIGFIRDKVSSLKELTPQVKELVGETKTTFLPDEEEPLSASDSSTSK</sequence>
<dbReference type="Proteomes" id="UP001387364">
    <property type="component" value="Chromosome"/>
</dbReference>
<keyword evidence="3" id="KW-1185">Reference proteome</keyword>
<evidence type="ECO:0000256" key="1">
    <source>
        <dbReference type="SAM" id="MobiDB-lite"/>
    </source>
</evidence>
<evidence type="ECO:0008006" key="4">
    <source>
        <dbReference type="Google" id="ProtNLM"/>
    </source>
</evidence>
<evidence type="ECO:0000313" key="3">
    <source>
        <dbReference type="Proteomes" id="UP001387364"/>
    </source>
</evidence>